<evidence type="ECO:0000313" key="4">
    <source>
        <dbReference type="Proteomes" id="UP000611215"/>
    </source>
</evidence>
<protein>
    <recommendedName>
        <fullName evidence="2">Ribosome-binding factor A</fullName>
    </recommendedName>
</protein>
<evidence type="ECO:0000256" key="1">
    <source>
        <dbReference type="ARBA" id="ARBA00022517"/>
    </source>
</evidence>
<keyword evidence="2" id="KW-0963">Cytoplasm</keyword>
<keyword evidence="4" id="KW-1185">Reference proteome</keyword>
<dbReference type="HAMAP" id="MF_00003">
    <property type="entry name" value="RbfA"/>
    <property type="match status" value="1"/>
</dbReference>
<dbReference type="SUPFAM" id="SSF89919">
    <property type="entry name" value="Ribosome-binding factor A, RbfA"/>
    <property type="match status" value="1"/>
</dbReference>
<dbReference type="Pfam" id="PF02033">
    <property type="entry name" value="RBFA"/>
    <property type="match status" value="1"/>
</dbReference>
<evidence type="ECO:0000313" key="3">
    <source>
        <dbReference type="EMBL" id="MBF8149059.1"/>
    </source>
</evidence>
<comment type="subcellular location">
    <subcellularLocation>
        <location evidence="2">Cytoplasm</location>
    </subcellularLocation>
</comment>
<dbReference type="RefSeq" id="WP_195870334.1">
    <property type="nucleotide sequence ID" value="NZ_JADOET010000002.1"/>
</dbReference>
<dbReference type="InterPro" id="IPR000238">
    <property type="entry name" value="RbfA"/>
</dbReference>
<proteinExistence type="inferred from homology"/>
<dbReference type="NCBIfam" id="TIGR00082">
    <property type="entry name" value="rbfA"/>
    <property type="match status" value="1"/>
</dbReference>
<organism evidence="3 4">
    <name type="scientific">Winogradskyella marina</name>
    <dbReference type="NCBI Taxonomy" id="2785530"/>
    <lineage>
        <taxon>Bacteria</taxon>
        <taxon>Pseudomonadati</taxon>
        <taxon>Bacteroidota</taxon>
        <taxon>Flavobacteriia</taxon>
        <taxon>Flavobacteriales</taxon>
        <taxon>Flavobacteriaceae</taxon>
        <taxon>Winogradskyella</taxon>
    </lineage>
</organism>
<dbReference type="PANTHER" id="PTHR33515">
    <property type="entry name" value="RIBOSOME-BINDING FACTOR A, CHLOROPLASTIC-RELATED"/>
    <property type="match status" value="1"/>
</dbReference>
<name>A0ABS0EF29_9FLAO</name>
<dbReference type="Proteomes" id="UP000611215">
    <property type="component" value="Unassembled WGS sequence"/>
</dbReference>
<accession>A0ABS0EF29</accession>
<keyword evidence="1 2" id="KW-0690">Ribosome biogenesis</keyword>
<gene>
    <name evidence="2 3" type="primary">rbfA</name>
    <name evidence="3" type="ORF">ITJ86_04075</name>
</gene>
<reference evidence="3 4" key="1">
    <citation type="submission" date="2020-11" db="EMBL/GenBank/DDBJ databases">
        <title>Winogradskyella marina sp. nov., isolated from marine sediment.</title>
        <authorList>
            <person name="Bo J."/>
            <person name="Wang S."/>
            <person name="Song X."/>
            <person name="Du Z."/>
        </authorList>
    </citation>
    <scope>NUCLEOTIDE SEQUENCE [LARGE SCALE GENOMIC DNA]</scope>
    <source>
        <strain evidence="3 4">F6397</strain>
    </source>
</reference>
<comment type="similarity">
    <text evidence="2">Belongs to the RbfA family.</text>
</comment>
<dbReference type="EMBL" id="JADOET010000002">
    <property type="protein sequence ID" value="MBF8149059.1"/>
    <property type="molecule type" value="Genomic_DNA"/>
</dbReference>
<comment type="caution">
    <text evidence="3">The sequence shown here is derived from an EMBL/GenBank/DDBJ whole genome shotgun (WGS) entry which is preliminary data.</text>
</comment>
<dbReference type="InterPro" id="IPR015946">
    <property type="entry name" value="KH_dom-like_a/b"/>
</dbReference>
<comment type="function">
    <text evidence="2">One of several proteins that assist in the late maturation steps of the functional core of the 30S ribosomal subunit. Associates with free 30S ribosomal subunits (but not with 30S subunits that are part of 70S ribosomes or polysomes). Required for efficient processing of 16S rRNA. May interact with the 5'-terminal helix region of 16S rRNA.</text>
</comment>
<dbReference type="InterPro" id="IPR023799">
    <property type="entry name" value="RbfA_dom_sf"/>
</dbReference>
<comment type="subunit">
    <text evidence="2">Monomer. Binds 30S ribosomal subunits, but not 50S ribosomal subunits or 70S ribosomes.</text>
</comment>
<evidence type="ECO:0000256" key="2">
    <source>
        <dbReference type="HAMAP-Rule" id="MF_00003"/>
    </source>
</evidence>
<dbReference type="Gene3D" id="3.30.300.20">
    <property type="match status" value="1"/>
</dbReference>
<sequence>MEDYTQRQKKIGGILQQDLAEVLQKAATDGGLRGVIISVSKVNVTTDLSVAKVYLSIFPNKEAKPLLEGIRSNTPLIRHELSQRTRHQLRRMPQLEFFIDDSLEYIDGIERSLKGEDNPLENPDLLGKRKKS</sequence>
<dbReference type="PANTHER" id="PTHR33515:SF1">
    <property type="entry name" value="RIBOSOME-BINDING FACTOR A, CHLOROPLASTIC-RELATED"/>
    <property type="match status" value="1"/>
</dbReference>